<keyword evidence="2" id="KW-1185">Reference proteome</keyword>
<organism evidence="1 2">
    <name type="scientific">Salipiger thiooxidans</name>
    <dbReference type="NCBI Taxonomy" id="282683"/>
    <lineage>
        <taxon>Bacteria</taxon>
        <taxon>Pseudomonadati</taxon>
        <taxon>Pseudomonadota</taxon>
        <taxon>Alphaproteobacteria</taxon>
        <taxon>Rhodobacterales</taxon>
        <taxon>Roseobacteraceae</taxon>
        <taxon>Salipiger</taxon>
    </lineage>
</organism>
<proteinExistence type="predicted"/>
<evidence type="ECO:0000313" key="2">
    <source>
        <dbReference type="Proteomes" id="UP000198994"/>
    </source>
</evidence>
<dbReference type="RefSeq" id="WP_089962441.1">
    <property type="nucleotide sequence ID" value="NZ_FNAV01000014.1"/>
</dbReference>
<name>A0A1G7J3B4_9RHOB</name>
<evidence type="ECO:0008006" key="3">
    <source>
        <dbReference type="Google" id="ProtNLM"/>
    </source>
</evidence>
<accession>A0A1G7J3B4</accession>
<protein>
    <recommendedName>
        <fullName evidence="3">Benzylsuccinate synthase</fullName>
    </recommendedName>
</protein>
<dbReference type="OrthoDB" id="290218at2"/>
<gene>
    <name evidence="1" type="ORF">SAMN04488105_11472</name>
</gene>
<dbReference type="Proteomes" id="UP000198994">
    <property type="component" value="Unassembled WGS sequence"/>
</dbReference>
<dbReference type="AlphaFoldDB" id="A0A1G7J3B4"/>
<reference evidence="2" key="1">
    <citation type="submission" date="2016-10" db="EMBL/GenBank/DDBJ databases">
        <authorList>
            <person name="Varghese N."/>
            <person name="Submissions S."/>
        </authorList>
    </citation>
    <scope>NUCLEOTIDE SEQUENCE [LARGE SCALE GENOMIC DNA]</scope>
    <source>
        <strain evidence="2">DSM 10146</strain>
    </source>
</reference>
<dbReference type="EMBL" id="FNAV01000014">
    <property type="protein sequence ID" value="SDF19420.1"/>
    <property type="molecule type" value="Genomic_DNA"/>
</dbReference>
<evidence type="ECO:0000313" key="1">
    <source>
        <dbReference type="EMBL" id="SDF19420.1"/>
    </source>
</evidence>
<sequence length="64" mass="6992">MSNEHNCATCAFFEDHKANTTAVPDDAGLCRFNPPVTQPEANARGLWPVVKSDDWCGHFEAEAA</sequence>